<proteinExistence type="predicted"/>
<dbReference type="AlphaFoldDB" id="A0A2A5T2M5"/>
<protein>
    <submittedName>
        <fullName evidence="2">Mobile element protein</fullName>
    </submittedName>
</protein>
<evidence type="ECO:0000313" key="3">
    <source>
        <dbReference type="Proteomes" id="UP000219020"/>
    </source>
</evidence>
<dbReference type="GeneID" id="95972660"/>
<evidence type="ECO:0000259" key="1">
    <source>
        <dbReference type="Pfam" id="PF13612"/>
    </source>
</evidence>
<feature type="domain" description="Transposase DDE" evidence="1">
    <location>
        <begin position="2"/>
        <end position="43"/>
    </location>
</feature>
<sequence length="43" mass="4838">MYLIINDQGGIISVKVTIVNVDDKKLVQDMINNLWGSLYIDKG</sequence>
<keyword evidence="3" id="KW-1185">Reference proteome</keyword>
<reference evidence="3" key="1">
    <citation type="submission" date="2017-04" db="EMBL/GenBank/DDBJ databases">
        <title>Genome evolution of the luminous symbionts of deep sea anglerfish.</title>
        <authorList>
            <person name="Hendry T.A."/>
        </authorList>
    </citation>
    <scope>NUCLEOTIDE SEQUENCE [LARGE SCALE GENOMIC DNA]</scope>
</reference>
<dbReference type="InterPro" id="IPR025668">
    <property type="entry name" value="Tnp_DDE_dom"/>
</dbReference>
<dbReference type="Proteomes" id="UP000219020">
    <property type="component" value="Unassembled WGS sequence"/>
</dbReference>
<comment type="caution">
    <text evidence="2">The sequence shown here is derived from an EMBL/GenBank/DDBJ whole genome shotgun (WGS) entry which is preliminary data.</text>
</comment>
<dbReference type="Pfam" id="PF13612">
    <property type="entry name" value="DDE_Tnp_1_3"/>
    <property type="match status" value="1"/>
</dbReference>
<gene>
    <name evidence="2" type="ORF">BTN49_2125</name>
</gene>
<organism evidence="2 3">
    <name type="scientific">Candidatus Enterovibrio escicola</name>
    <dbReference type="NCBI Taxonomy" id="1927127"/>
    <lineage>
        <taxon>Bacteria</taxon>
        <taxon>Pseudomonadati</taxon>
        <taxon>Pseudomonadota</taxon>
        <taxon>Gammaproteobacteria</taxon>
        <taxon>Vibrionales</taxon>
        <taxon>Vibrionaceae</taxon>
        <taxon>Enterovibrio</taxon>
    </lineage>
</organism>
<evidence type="ECO:0000313" key="2">
    <source>
        <dbReference type="EMBL" id="PCS22396.1"/>
    </source>
</evidence>
<accession>A0A2A5T2M5</accession>
<name>A0A2A5T2M5_9GAMM</name>
<dbReference type="EMBL" id="NBYY01000022">
    <property type="protein sequence ID" value="PCS22396.1"/>
    <property type="molecule type" value="Genomic_DNA"/>
</dbReference>
<dbReference type="RefSeq" id="WP_097356760.1">
    <property type="nucleotide sequence ID" value="NZ_CAWNJE010000038.1"/>
</dbReference>